<keyword evidence="1" id="KW-0805">Transcription regulation</keyword>
<organism evidence="5 6">
    <name type="scientific">Parabacteroides distasonis</name>
    <dbReference type="NCBI Taxonomy" id="823"/>
    <lineage>
        <taxon>Bacteria</taxon>
        <taxon>Pseudomonadati</taxon>
        <taxon>Bacteroidota</taxon>
        <taxon>Bacteroidia</taxon>
        <taxon>Bacteroidales</taxon>
        <taxon>Tannerellaceae</taxon>
        <taxon>Parabacteroides</taxon>
    </lineage>
</organism>
<dbReference type="EMBL" id="CYXP01000001">
    <property type="protein sequence ID" value="CUM87016.1"/>
    <property type="molecule type" value="Genomic_DNA"/>
</dbReference>
<dbReference type="PANTHER" id="PTHR43280:SF32">
    <property type="entry name" value="TRANSCRIPTIONAL REGULATORY PROTEIN"/>
    <property type="match status" value="1"/>
</dbReference>
<dbReference type="AlphaFoldDB" id="A0A173SAH5"/>
<evidence type="ECO:0000313" key="6">
    <source>
        <dbReference type="Proteomes" id="UP000095591"/>
    </source>
</evidence>
<keyword evidence="3" id="KW-0804">Transcription</keyword>
<dbReference type="GO" id="GO:0003700">
    <property type="term" value="F:DNA-binding transcription factor activity"/>
    <property type="evidence" value="ECO:0007669"/>
    <property type="project" value="InterPro"/>
</dbReference>
<protein>
    <submittedName>
        <fullName evidence="5">DNA-binding transcriptional regulator MelR</fullName>
    </submittedName>
</protein>
<keyword evidence="2 5" id="KW-0238">DNA-binding</keyword>
<name>A0A173SAH5_PARDI</name>
<feature type="domain" description="HTH araC/xylS-type" evidence="4">
    <location>
        <begin position="191"/>
        <end position="289"/>
    </location>
</feature>
<dbReference type="InterPro" id="IPR018060">
    <property type="entry name" value="HTH_AraC"/>
</dbReference>
<dbReference type="Gene3D" id="1.10.10.60">
    <property type="entry name" value="Homeodomain-like"/>
    <property type="match status" value="1"/>
</dbReference>
<dbReference type="RefSeq" id="WP_057318862.1">
    <property type="nucleotide sequence ID" value="NZ_CYXP01000001.1"/>
</dbReference>
<dbReference type="GO" id="GO:0043565">
    <property type="term" value="F:sequence-specific DNA binding"/>
    <property type="evidence" value="ECO:0007669"/>
    <property type="project" value="InterPro"/>
</dbReference>
<evidence type="ECO:0000313" key="5">
    <source>
        <dbReference type="EMBL" id="CUM87016.1"/>
    </source>
</evidence>
<evidence type="ECO:0000256" key="1">
    <source>
        <dbReference type="ARBA" id="ARBA00023015"/>
    </source>
</evidence>
<dbReference type="SMART" id="SM00342">
    <property type="entry name" value="HTH_ARAC"/>
    <property type="match status" value="1"/>
</dbReference>
<evidence type="ECO:0000259" key="4">
    <source>
        <dbReference type="PROSITE" id="PS01124"/>
    </source>
</evidence>
<reference evidence="5 6" key="1">
    <citation type="submission" date="2015-09" db="EMBL/GenBank/DDBJ databases">
        <authorList>
            <consortium name="Pathogen Informatics"/>
        </authorList>
    </citation>
    <scope>NUCLEOTIDE SEQUENCE [LARGE SCALE GENOMIC DNA]</scope>
    <source>
        <strain evidence="5 6">2789STDY5608872</strain>
    </source>
</reference>
<accession>A0A173SAH5</accession>
<evidence type="ECO:0000256" key="3">
    <source>
        <dbReference type="ARBA" id="ARBA00023163"/>
    </source>
</evidence>
<evidence type="ECO:0000256" key="2">
    <source>
        <dbReference type="ARBA" id="ARBA00023125"/>
    </source>
</evidence>
<dbReference type="Pfam" id="PF12833">
    <property type="entry name" value="HTH_18"/>
    <property type="match status" value="1"/>
</dbReference>
<dbReference type="InterPro" id="IPR009057">
    <property type="entry name" value="Homeodomain-like_sf"/>
</dbReference>
<proteinExistence type="predicted"/>
<gene>
    <name evidence="5" type="ORF">ERS852429_00985</name>
</gene>
<sequence length="293" mass="34646">MQENRYNTCDRFLGGLEKDFIITEQIEDSPLTSEPSFLDYGIIAVCNRGSAIIHLLDNKHVWNKNELIFLFPRQLCSMRNVSEDFSAKFIIIPHVLHGDVLSSLRHFDPGFHFFVKDHFYYNIEDNNGIERFQSFCKLIENELERYRGNGLLRERIICYLGIFYMDVYDYYVKVRKKIPFRTSLRKEQLIYDFCSLVAENFKNHKNVGFYADNLNITTTYLSAIMNERCGFSAKEFLSIYIVLEVKSLLRDSRLNIQEIAILTNFPSQSTLNRFFRQRTGMTLSQYRKHIFST</sequence>
<dbReference type="PROSITE" id="PS01124">
    <property type="entry name" value="HTH_ARAC_FAMILY_2"/>
    <property type="match status" value="1"/>
</dbReference>
<dbReference type="SUPFAM" id="SSF46689">
    <property type="entry name" value="Homeodomain-like"/>
    <property type="match status" value="1"/>
</dbReference>
<dbReference type="Proteomes" id="UP000095591">
    <property type="component" value="Unassembled WGS sequence"/>
</dbReference>
<dbReference type="PANTHER" id="PTHR43280">
    <property type="entry name" value="ARAC-FAMILY TRANSCRIPTIONAL REGULATOR"/>
    <property type="match status" value="1"/>
</dbReference>